<dbReference type="Gene3D" id="3.80.10.10">
    <property type="entry name" value="Ribonuclease Inhibitor"/>
    <property type="match status" value="1"/>
</dbReference>
<dbReference type="SUPFAM" id="SSF52058">
    <property type="entry name" value="L domain-like"/>
    <property type="match status" value="1"/>
</dbReference>
<dbReference type="InterPro" id="IPR032675">
    <property type="entry name" value="LRR_dom_sf"/>
</dbReference>
<dbReference type="AlphaFoldDB" id="A0AA35VP09"/>
<keyword evidence="4" id="KW-1185">Reference proteome</keyword>
<organism evidence="3 4">
    <name type="scientific">Lactuca saligna</name>
    <name type="common">Willowleaf lettuce</name>
    <dbReference type="NCBI Taxonomy" id="75948"/>
    <lineage>
        <taxon>Eukaryota</taxon>
        <taxon>Viridiplantae</taxon>
        <taxon>Streptophyta</taxon>
        <taxon>Embryophyta</taxon>
        <taxon>Tracheophyta</taxon>
        <taxon>Spermatophyta</taxon>
        <taxon>Magnoliopsida</taxon>
        <taxon>eudicotyledons</taxon>
        <taxon>Gunneridae</taxon>
        <taxon>Pentapetalae</taxon>
        <taxon>asterids</taxon>
        <taxon>campanulids</taxon>
        <taxon>Asterales</taxon>
        <taxon>Asteraceae</taxon>
        <taxon>Cichorioideae</taxon>
        <taxon>Cichorieae</taxon>
        <taxon>Lactucinae</taxon>
        <taxon>Lactuca</taxon>
    </lineage>
</organism>
<reference evidence="3" key="1">
    <citation type="submission" date="2023-04" db="EMBL/GenBank/DDBJ databases">
        <authorList>
            <person name="Vijverberg K."/>
            <person name="Xiong W."/>
            <person name="Schranz E."/>
        </authorList>
    </citation>
    <scope>NUCLEOTIDE SEQUENCE</scope>
</reference>
<dbReference type="EMBL" id="OX465086">
    <property type="protein sequence ID" value="CAI9264672.1"/>
    <property type="molecule type" value="Genomic_DNA"/>
</dbReference>
<dbReference type="GO" id="GO:0006952">
    <property type="term" value="P:defense response"/>
    <property type="evidence" value="ECO:0007669"/>
    <property type="project" value="UniProtKB-KW"/>
</dbReference>
<dbReference type="Gene3D" id="1.10.10.10">
    <property type="entry name" value="Winged helix-like DNA-binding domain superfamily/Winged helix DNA-binding domain"/>
    <property type="match status" value="1"/>
</dbReference>
<dbReference type="Proteomes" id="UP001177003">
    <property type="component" value="Chromosome 0"/>
</dbReference>
<protein>
    <submittedName>
        <fullName evidence="3">Uncharacterized protein</fullName>
    </submittedName>
</protein>
<dbReference type="PANTHER" id="PTHR33463">
    <property type="entry name" value="NB-ARC DOMAIN-CONTAINING PROTEIN-RELATED"/>
    <property type="match status" value="1"/>
</dbReference>
<dbReference type="PROSITE" id="PS51450">
    <property type="entry name" value="LRR"/>
    <property type="match status" value="1"/>
</dbReference>
<evidence type="ECO:0000256" key="2">
    <source>
        <dbReference type="ARBA" id="ARBA00022821"/>
    </source>
</evidence>
<evidence type="ECO:0000256" key="1">
    <source>
        <dbReference type="ARBA" id="ARBA00022614"/>
    </source>
</evidence>
<keyword evidence="2" id="KW-0611">Plant defense</keyword>
<dbReference type="InterPro" id="IPR036388">
    <property type="entry name" value="WH-like_DNA-bd_sf"/>
</dbReference>
<gene>
    <name evidence="3" type="ORF">LSALG_LOCUS5311</name>
</gene>
<evidence type="ECO:0000313" key="4">
    <source>
        <dbReference type="Proteomes" id="UP001177003"/>
    </source>
</evidence>
<accession>A0AA35VP09</accession>
<dbReference type="InterPro" id="IPR050905">
    <property type="entry name" value="Plant_NBS-LRR"/>
</dbReference>
<dbReference type="InterPro" id="IPR001611">
    <property type="entry name" value="Leu-rich_rpt"/>
</dbReference>
<sequence length="336" mass="38812">MNVNRNIYVDILTEKEAWVLFTRIVGEKLVNDVRLEKMAREAALNQLQKHAPLDIDPEISNAFIQLKLSYDLLERKEAKSCFLLCSLFREDELIHMLRLVEYGVGLQIFENMDSIYDAKTKVQMALNTLISSGLLLSERGHVKMHDIVRDVALLITSSQGDEKFQEKFLVKAGRDLTEWQIRNKTSDRYTKISLMNNRIRTLPDHQLHFPILDTFLIRSNDLSIIPDEFFGGMKEVKVLDMSYNKITSLPQSLKLLTKLITLDISYNKNLIEICIVGELKDLEILKVRKTGIKVIPEEIGQLTNLRLLVSYRSSLGWKSYILEPFTGTRLALVLWK</sequence>
<proteinExistence type="predicted"/>
<evidence type="ECO:0000313" key="3">
    <source>
        <dbReference type="EMBL" id="CAI9264672.1"/>
    </source>
</evidence>
<name>A0AA35VP09_LACSI</name>
<dbReference type="PANTHER" id="PTHR33463:SF198">
    <property type="entry name" value="RPP4C3"/>
    <property type="match status" value="1"/>
</dbReference>
<keyword evidence="1" id="KW-0433">Leucine-rich repeat</keyword>
<dbReference type="Pfam" id="PF13855">
    <property type="entry name" value="LRR_8"/>
    <property type="match status" value="1"/>
</dbReference>